<evidence type="ECO:0000256" key="8">
    <source>
        <dbReference type="ARBA" id="ARBA00022840"/>
    </source>
</evidence>
<comment type="catalytic activity">
    <reaction evidence="12">
        <text>Couples ATP hydrolysis with the unwinding of duplex DNA by translocating in the 3'-5' direction.</text>
        <dbReference type="EC" id="5.6.2.4"/>
    </reaction>
</comment>
<comment type="similarity">
    <text evidence="1">Belongs to the helicase family. UvrD subfamily.</text>
</comment>
<keyword evidence="4" id="KW-0227">DNA damage</keyword>
<evidence type="ECO:0000313" key="19">
    <source>
        <dbReference type="Proteomes" id="UP000177407"/>
    </source>
</evidence>
<keyword evidence="11" id="KW-0413">Isomerase</keyword>
<evidence type="ECO:0000256" key="14">
    <source>
        <dbReference type="ARBA" id="ARBA00048988"/>
    </source>
</evidence>
<evidence type="ECO:0000256" key="9">
    <source>
        <dbReference type="ARBA" id="ARBA00023125"/>
    </source>
</evidence>
<dbReference type="Pfam" id="PF12705">
    <property type="entry name" value="PDDEXK_1"/>
    <property type="match status" value="1"/>
</dbReference>
<dbReference type="InterPro" id="IPR013986">
    <property type="entry name" value="DExx_box_DNA_helicase_dom_sf"/>
</dbReference>
<dbReference type="GO" id="GO:0004527">
    <property type="term" value="F:exonuclease activity"/>
    <property type="evidence" value="ECO:0007669"/>
    <property type="project" value="UniProtKB-KW"/>
</dbReference>
<evidence type="ECO:0000256" key="6">
    <source>
        <dbReference type="ARBA" id="ARBA00022806"/>
    </source>
</evidence>
<keyword evidence="6 15" id="KW-0347">Helicase</keyword>
<dbReference type="Pfam" id="PF13361">
    <property type="entry name" value="UvrD_C"/>
    <property type="match status" value="1"/>
</dbReference>
<organism evidence="18 19">
    <name type="scientific">Candidatus Falkowbacteria bacterium RIFOXYA2_FULL_38_12</name>
    <dbReference type="NCBI Taxonomy" id="1797993"/>
    <lineage>
        <taxon>Bacteria</taxon>
        <taxon>Candidatus Falkowiibacteriota</taxon>
    </lineage>
</organism>
<keyword evidence="2" id="KW-0540">Nuclease</keyword>
<evidence type="ECO:0000256" key="13">
    <source>
        <dbReference type="ARBA" id="ARBA00034808"/>
    </source>
</evidence>
<sequence>MENLLEKLNKDQKEAVVHENGPLLIVAGAGTGKTTVITQRIAWLILEKKIKPDEILALTFTEKAAGEMEERVDQILPYGYVDLWISTFHAFCERVLQDHAIEIGLPGDFKLLNQTAQWLLVRQNLERFDLDYYRPLGNPTKFIHTLLKHFSRAKDEEIWPEDYINYVENLELNKDSVFAEERDRLKEVAKAYGVYQQLLLENNFLDFGDLINYTLKLFRTRLQVLEEYRKKFKYILVDEFQDTNWAQYALIKMLSAPNNNLTVVGDDDQSIYKFRGASVSNILQFKNDFPEADRIVISDNYRSKQKILDYAYKFIKQNDPNRLEAKLNISKKLEAKREGEGIIEHFHSETADLEAQTVSRKILELKKDDETLKWNDFAILVRANSQAELFMQAFDRGGIPYQFLASAGLYSKPIILDVIAHLKILDDYHESSAVYRILNMPLVQLDYEDIVKLNYFSRRKNWSLYETLKNAPVAGVSQESLRKINKILGFIEKHAGIAREKGVGKAVYSFLEDFNILRDLSHKSEAGDLRAVENIGYINQFLKKIEDFERTNPDKSAKKFLAELDMAVESGEEGALSPGFEEGPETVKILTVHGAKGLEFKYVFIVNLVDLRFPSTNRKDPIELPRELIKETVPEGDIHLEEERRLFYVALTRGRDGVFLTSASDYGGQRKKKISRFLIELGFVAPTESPKKREDYIEKKESEKTGKFNFKLPSKFSFTQLKAFKTCPLQYKFAHILAIPVRGKFVFSFGKTMHGTLQKFFEQMSKRETHCQKKLFGEDLAPSSASLSADDLLKIYEETWINDWYDNKAHEEEYKKQGRQSLREFYKVNQDNWPKVKYLELGFNLKIGDYTVRGAIDRIDENADGSVELVDYKTGSFPQDEKCLDRDQLLIYQLAASEIFNEKVTKLSYYYLSENKTLSFLGTPEDLLKTKEKIIATIEEIKQSSFLPKPSLFTCKNCDFKDICEHRIL</sequence>
<dbReference type="InterPro" id="IPR000212">
    <property type="entry name" value="DNA_helicase_UvrD/REP"/>
</dbReference>
<feature type="binding site" evidence="15">
    <location>
        <begin position="27"/>
        <end position="34"/>
    </location>
    <ligand>
        <name>ATP</name>
        <dbReference type="ChEBI" id="CHEBI:30616"/>
    </ligand>
</feature>
<keyword evidence="8 15" id="KW-0067">ATP-binding</keyword>
<evidence type="ECO:0000256" key="11">
    <source>
        <dbReference type="ARBA" id="ARBA00023235"/>
    </source>
</evidence>
<evidence type="ECO:0000256" key="4">
    <source>
        <dbReference type="ARBA" id="ARBA00022763"/>
    </source>
</evidence>
<dbReference type="GO" id="GO:0005829">
    <property type="term" value="C:cytosol"/>
    <property type="evidence" value="ECO:0007669"/>
    <property type="project" value="TreeGrafter"/>
</dbReference>
<dbReference type="InterPro" id="IPR014016">
    <property type="entry name" value="UvrD-like_ATP-bd"/>
</dbReference>
<dbReference type="PANTHER" id="PTHR11070">
    <property type="entry name" value="UVRD / RECB / PCRA DNA HELICASE FAMILY MEMBER"/>
    <property type="match status" value="1"/>
</dbReference>
<dbReference type="GO" id="GO:0003677">
    <property type="term" value="F:DNA binding"/>
    <property type="evidence" value="ECO:0007669"/>
    <property type="project" value="UniProtKB-KW"/>
</dbReference>
<evidence type="ECO:0000256" key="10">
    <source>
        <dbReference type="ARBA" id="ARBA00023204"/>
    </source>
</evidence>
<keyword evidence="10" id="KW-0234">DNA repair</keyword>
<dbReference type="GO" id="GO:0043138">
    <property type="term" value="F:3'-5' DNA helicase activity"/>
    <property type="evidence" value="ECO:0007669"/>
    <property type="project" value="UniProtKB-EC"/>
</dbReference>
<keyword evidence="7" id="KW-0269">Exonuclease</keyword>
<dbReference type="InterPro" id="IPR011604">
    <property type="entry name" value="PDDEXK-like_dom_sf"/>
</dbReference>
<dbReference type="InterPro" id="IPR011335">
    <property type="entry name" value="Restrct_endonuc-II-like"/>
</dbReference>
<dbReference type="AlphaFoldDB" id="A0A1F5S4G1"/>
<dbReference type="SUPFAM" id="SSF52980">
    <property type="entry name" value="Restriction endonuclease-like"/>
    <property type="match status" value="1"/>
</dbReference>
<keyword evidence="9" id="KW-0238">DNA-binding</keyword>
<dbReference type="Proteomes" id="UP000177407">
    <property type="component" value="Unassembled WGS sequence"/>
</dbReference>
<accession>A0A1F5S4G1</accession>
<feature type="domain" description="UvrD-like helicase ATP-binding" evidence="16">
    <location>
        <begin position="6"/>
        <end position="304"/>
    </location>
</feature>
<comment type="caution">
    <text evidence="18">The sequence shown here is derived from an EMBL/GenBank/DDBJ whole genome shotgun (WGS) entry which is preliminary data.</text>
</comment>
<evidence type="ECO:0000259" key="16">
    <source>
        <dbReference type="PROSITE" id="PS51198"/>
    </source>
</evidence>
<protein>
    <recommendedName>
        <fullName evidence="13">DNA 3'-5' helicase</fullName>
        <ecNumber evidence="13">5.6.2.4</ecNumber>
    </recommendedName>
</protein>
<keyword evidence="3 15" id="KW-0547">Nucleotide-binding</keyword>
<dbReference type="Gene3D" id="1.10.10.160">
    <property type="match status" value="1"/>
</dbReference>
<gene>
    <name evidence="18" type="ORF">A2257_00895</name>
</gene>
<dbReference type="SUPFAM" id="SSF52540">
    <property type="entry name" value="P-loop containing nucleoside triphosphate hydrolases"/>
    <property type="match status" value="1"/>
</dbReference>
<dbReference type="EMBL" id="MFGA01000008">
    <property type="protein sequence ID" value="OGF21323.1"/>
    <property type="molecule type" value="Genomic_DNA"/>
</dbReference>
<dbReference type="PANTHER" id="PTHR11070:SF2">
    <property type="entry name" value="ATP-DEPENDENT DNA HELICASE SRS2"/>
    <property type="match status" value="1"/>
</dbReference>
<dbReference type="Gene3D" id="3.90.320.10">
    <property type="match status" value="1"/>
</dbReference>
<evidence type="ECO:0000256" key="7">
    <source>
        <dbReference type="ARBA" id="ARBA00022839"/>
    </source>
</evidence>
<dbReference type="CDD" id="cd17932">
    <property type="entry name" value="DEXQc_UvrD"/>
    <property type="match status" value="1"/>
</dbReference>
<dbReference type="GO" id="GO:0005524">
    <property type="term" value="F:ATP binding"/>
    <property type="evidence" value="ECO:0007669"/>
    <property type="project" value="UniProtKB-UniRule"/>
</dbReference>
<evidence type="ECO:0000256" key="12">
    <source>
        <dbReference type="ARBA" id="ARBA00034617"/>
    </source>
</evidence>
<proteinExistence type="inferred from homology"/>
<evidence type="ECO:0000256" key="3">
    <source>
        <dbReference type="ARBA" id="ARBA00022741"/>
    </source>
</evidence>
<dbReference type="InterPro" id="IPR027417">
    <property type="entry name" value="P-loop_NTPase"/>
</dbReference>
<evidence type="ECO:0000256" key="5">
    <source>
        <dbReference type="ARBA" id="ARBA00022801"/>
    </source>
</evidence>
<evidence type="ECO:0000256" key="15">
    <source>
        <dbReference type="PROSITE-ProRule" id="PRU00560"/>
    </source>
</evidence>
<evidence type="ECO:0000259" key="17">
    <source>
        <dbReference type="PROSITE" id="PS51217"/>
    </source>
</evidence>
<dbReference type="InterPro" id="IPR038726">
    <property type="entry name" value="PDDEXK_AddAB-type"/>
</dbReference>
<evidence type="ECO:0000313" key="18">
    <source>
        <dbReference type="EMBL" id="OGF21323.1"/>
    </source>
</evidence>
<comment type="catalytic activity">
    <reaction evidence="14">
        <text>ATP + H2O = ADP + phosphate + H(+)</text>
        <dbReference type="Rhea" id="RHEA:13065"/>
        <dbReference type="ChEBI" id="CHEBI:15377"/>
        <dbReference type="ChEBI" id="CHEBI:15378"/>
        <dbReference type="ChEBI" id="CHEBI:30616"/>
        <dbReference type="ChEBI" id="CHEBI:43474"/>
        <dbReference type="ChEBI" id="CHEBI:456216"/>
        <dbReference type="EC" id="5.6.2.4"/>
    </reaction>
</comment>
<keyword evidence="5 15" id="KW-0378">Hydrolase</keyword>
<dbReference type="PROSITE" id="PS51217">
    <property type="entry name" value="UVRD_HELICASE_CTER"/>
    <property type="match status" value="1"/>
</dbReference>
<dbReference type="GO" id="GO:0000725">
    <property type="term" value="P:recombinational repair"/>
    <property type="evidence" value="ECO:0007669"/>
    <property type="project" value="TreeGrafter"/>
</dbReference>
<name>A0A1F5S4G1_9BACT</name>
<dbReference type="Gene3D" id="1.10.486.10">
    <property type="entry name" value="PCRA, domain 4"/>
    <property type="match status" value="1"/>
</dbReference>
<dbReference type="PROSITE" id="PS51198">
    <property type="entry name" value="UVRD_HELICASE_ATP_BIND"/>
    <property type="match status" value="1"/>
</dbReference>
<dbReference type="InterPro" id="IPR014017">
    <property type="entry name" value="DNA_helicase_UvrD-like_C"/>
</dbReference>
<dbReference type="GO" id="GO:0033202">
    <property type="term" value="C:DNA helicase complex"/>
    <property type="evidence" value="ECO:0007669"/>
    <property type="project" value="TreeGrafter"/>
</dbReference>
<dbReference type="Gene3D" id="3.40.50.300">
    <property type="entry name" value="P-loop containing nucleotide triphosphate hydrolases"/>
    <property type="match status" value="2"/>
</dbReference>
<feature type="domain" description="UvrD-like helicase C-terminal" evidence="17">
    <location>
        <begin position="305"/>
        <end position="597"/>
    </location>
</feature>
<dbReference type="Pfam" id="PF00580">
    <property type="entry name" value="UvrD-helicase"/>
    <property type="match status" value="1"/>
</dbReference>
<evidence type="ECO:0000256" key="1">
    <source>
        <dbReference type="ARBA" id="ARBA00009922"/>
    </source>
</evidence>
<reference evidence="18 19" key="1">
    <citation type="journal article" date="2016" name="Nat. Commun.">
        <title>Thousands of microbial genomes shed light on interconnected biogeochemical processes in an aquifer system.</title>
        <authorList>
            <person name="Anantharaman K."/>
            <person name="Brown C.T."/>
            <person name="Hug L.A."/>
            <person name="Sharon I."/>
            <person name="Castelle C.J."/>
            <person name="Probst A.J."/>
            <person name="Thomas B.C."/>
            <person name="Singh A."/>
            <person name="Wilkins M.J."/>
            <person name="Karaoz U."/>
            <person name="Brodie E.L."/>
            <person name="Williams K.H."/>
            <person name="Hubbard S.S."/>
            <person name="Banfield J.F."/>
        </authorList>
    </citation>
    <scope>NUCLEOTIDE SEQUENCE [LARGE SCALE GENOMIC DNA]</scope>
</reference>
<dbReference type="EC" id="5.6.2.4" evidence="13"/>
<evidence type="ECO:0000256" key="2">
    <source>
        <dbReference type="ARBA" id="ARBA00022722"/>
    </source>
</evidence>